<organism evidence="1 2">
    <name type="scientific">Niastella populi</name>
    <dbReference type="NCBI Taxonomy" id="550983"/>
    <lineage>
        <taxon>Bacteria</taxon>
        <taxon>Pseudomonadati</taxon>
        <taxon>Bacteroidota</taxon>
        <taxon>Chitinophagia</taxon>
        <taxon>Chitinophagales</taxon>
        <taxon>Chitinophagaceae</taxon>
        <taxon>Niastella</taxon>
    </lineage>
</organism>
<dbReference type="EMBL" id="LWBP01000195">
    <property type="protein sequence ID" value="OQP57345.1"/>
    <property type="molecule type" value="Genomic_DNA"/>
</dbReference>
<comment type="caution">
    <text evidence="1">The sequence shown here is derived from an EMBL/GenBank/DDBJ whole genome shotgun (WGS) entry which is preliminary data.</text>
</comment>
<dbReference type="Proteomes" id="UP000192276">
    <property type="component" value="Unassembled WGS sequence"/>
</dbReference>
<sequence>MKVNQAPVAGYRSVPGTFELQATGNRFQVPCFMASASKMLNDSAVKIKYTTVADEGDKFLK</sequence>
<evidence type="ECO:0000313" key="1">
    <source>
        <dbReference type="EMBL" id="OQP57345.1"/>
    </source>
</evidence>
<dbReference type="STRING" id="550983.A4R26_24950"/>
<proteinExistence type="predicted"/>
<evidence type="ECO:0000313" key="2">
    <source>
        <dbReference type="Proteomes" id="UP000192276"/>
    </source>
</evidence>
<dbReference type="AlphaFoldDB" id="A0A1V9FG52"/>
<protein>
    <submittedName>
        <fullName evidence="1">Uncharacterized protein</fullName>
    </submittedName>
</protein>
<reference evidence="2" key="1">
    <citation type="submission" date="2016-04" db="EMBL/GenBank/DDBJ databases">
        <authorList>
            <person name="Chen L."/>
            <person name="Zhuang W."/>
            <person name="Wang G."/>
        </authorList>
    </citation>
    <scope>NUCLEOTIDE SEQUENCE [LARGE SCALE GENOMIC DNA]</scope>
    <source>
        <strain evidence="2">208</strain>
    </source>
</reference>
<gene>
    <name evidence="1" type="ORF">A4R26_24950</name>
</gene>
<name>A0A1V9FG52_9BACT</name>
<keyword evidence="2" id="KW-1185">Reference proteome</keyword>
<accession>A0A1V9FG52</accession>